<evidence type="ECO:0000259" key="1">
    <source>
        <dbReference type="Pfam" id="PF01030"/>
    </source>
</evidence>
<dbReference type="STRING" id="36166.T1GS62"/>
<dbReference type="Proteomes" id="UP000015102">
    <property type="component" value="Unassembled WGS sequence"/>
</dbReference>
<dbReference type="SUPFAM" id="SSF52058">
    <property type="entry name" value="L domain-like"/>
    <property type="match status" value="1"/>
</dbReference>
<sequence>PGKRECLTKEECESRPGYFLDGLTCERGKKDTKNYCSGKIYLSTAEKIRELKYCSVINGSITIEIEDIRSNLIPELEENLMGITTIQGYLEVKNTPQITSLHFFKNLDTIVGNELLQGDIALYVVNNHYLEDIWYPNRKIQIQNGRLHFHLNPRLCYHKIKAFQPQLKSGENITIADVAPHSNGQETLCQEELELFVEIENYNSTAARIKLSPLIKERKTVHLGYLFYY</sequence>
<name>T1GS62_MEGSC</name>
<dbReference type="InterPro" id="IPR036941">
    <property type="entry name" value="Rcpt_L-dom_sf"/>
</dbReference>
<reference evidence="3" key="1">
    <citation type="submission" date="2013-02" db="EMBL/GenBank/DDBJ databases">
        <authorList>
            <person name="Hughes D."/>
        </authorList>
    </citation>
    <scope>NUCLEOTIDE SEQUENCE</scope>
    <source>
        <strain>Durham</strain>
        <strain evidence="3">NC isolate 2 -- Noor lab</strain>
    </source>
</reference>
<dbReference type="AlphaFoldDB" id="T1GS62"/>
<keyword evidence="3" id="KW-1185">Reference proteome</keyword>
<dbReference type="EMBL" id="CAQQ02039858">
    <property type="status" value="NOT_ANNOTATED_CDS"/>
    <property type="molecule type" value="Genomic_DNA"/>
</dbReference>
<dbReference type="HOGENOM" id="CLU_1212413_0_0_1"/>
<organism evidence="2 3">
    <name type="scientific">Megaselia scalaris</name>
    <name type="common">Humpbacked fly</name>
    <name type="synonym">Phora scalaris</name>
    <dbReference type="NCBI Taxonomy" id="36166"/>
    <lineage>
        <taxon>Eukaryota</taxon>
        <taxon>Metazoa</taxon>
        <taxon>Ecdysozoa</taxon>
        <taxon>Arthropoda</taxon>
        <taxon>Hexapoda</taxon>
        <taxon>Insecta</taxon>
        <taxon>Pterygota</taxon>
        <taxon>Neoptera</taxon>
        <taxon>Endopterygota</taxon>
        <taxon>Diptera</taxon>
        <taxon>Brachycera</taxon>
        <taxon>Muscomorpha</taxon>
        <taxon>Platypezoidea</taxon>
        <taxon>Phoridae</taxon>
        <taxon>Megaseliini</taxon>
        <taxon>Megaselia</taxon>
    </lineage>
</organism>
<evidence type="ECO:0000313" key="3">
    <source>
        <dbReference type="Proteomes" id="UP000015102"/>
    </source>
</evidence>
<proteinExistence type="predicted"/>
<evidence type="ECO:0000313" key="2">
    <source>
        <dbReference type="EnsemblMetazoa" id="MESCA006510-PA"/>
    </source>
</evidence>
<dbReference type="EnsemblMetazoa" id="MESCA006510-RA">
    <property type="protein sequence ID" value="MESCA006510-PA"/>
    <property type="gene ID" value="MESCA006510"/>
</dbReference>
<accession>T1GS62</accession>
<reference evidence="2" key="2">
    <citation type="submission" date="2015-06" db="UniProtKB">
        <authorList>
            <consortium name="EnsemblMetazoa"/>
        </authorList>
    </citation>
    <scope>IDENTIFICATION</scope>
</reference>
<dbReference type="Pfam" id="PF01030">
    <property type="entry name" value="Recep_L_domain"/>
    <property type="match status" value="1"/>
</dbReference>
<feature type="domain" description="Receptor L-domain" evidence="1">
    <location>
        <begin position="54"/>
        <end position="163"/>
    </location>
</feature>
<protein>
    <recommendedName>
        <fullName evidence="1">Receptor L-domain domain-containing protein</fullName>
    </recommendedName>
</protein>
<dbReference type="Gene3D" id="3.80.20.20">
    <property type="entry name" value="Receptor L-domain"/>
    <property type="match status" value="1"/>
</dbReference>
<dbReference type="InterPro" id="IPR000494">
    <property type="entry name" value="Rcpt_L-dom"/>
</dbReference>